<dbReference type="SUPFAM" id="SSF52172">
    <property type="entry name" value="CheY-like"/>
    <property type="match status" value="1"/>
</dbReference>
<dbReference type="CDD" id="cd00156">
    <property type="entry name" value="REC"/>
    <property type="match status" value="1"/>
</dbReference>
<evidence type="ECO:0000256" key="1">
    <source>
        <dbReference type="ARBA" id="ARBA00022553"/>
    </source>
</evidence>
<dbReference type="GO" id="GO:0000160">
    <property type="term" value="P:phosphorelay signal transduction system"/>
    <property type="evidence" value="ECO:0007669"/>
    <property type="project" value="InterPro"/>
</dbReference>
<accession>A0A1G2MLQ8</accession>
<dbReference type="EMBL" id="MHRK01000005">
    <property type="protein sequence ID" value="OHA24778.1"/>
    <property type="molecule type" value="Genomic_DNA"/>
</dbReference>
<evidence type="ECO:0000313" key="4">
    <source>
        <dbReference type="EMBL" id="OHA24778.1"/>
    </source>
</evidence>
<feature type="domain" description="Response regulatory" evidence="3">
    <location>
        <begin position="2"/>
        <end position="115"/>
    </location>
</feature>
<evidence type="ECO:0000256" key="2">
    <source>
        <dbReference type="PROSITE-ProRule" id="PRU00169"/>
    </source>
</evidence>
<proteinExistence type="predicted"/>
<dbReference type="PANTHER" id="PTHR44591:SF3">
    <property type="entry name" value="RESPONSE REGULATORY DOMAIN-CONTAINING PROTEIN"/>
    <property type="match status" value="1"/>
</dbReference>
<dbReference type="Gene3D" id="3.40.50.2300">
    <property type="match status" value="1"/>
</dbReference>
<dbReference type="Proteomes" id="UP000177130">
    <property type="component" value="Unassembled WGS sequence"/>
</dbReference>
<dbReference type="Pfam" id="PF00072">
    <property type="entry name" value="Response_reg"/>
    <property type="match status" value="1"/>
</dbReference>
<comment type="caution">
    <text evidence="4">The sequence shown here is derived from an EMBL/GenBank/DDBJ whole genome shotgun (WGS) entry which is preliminary data.</text>
</comment>
<name>A0A1G2MLQ8_9BACT</name>
<dbReference type="PANTHER" id="PTHR44591">
    <property type="entry name" value="STRESS RESPONSE REGULATOR PROTEIN 1"/>
    <property type="match status" value="1"/>
</dbReference>
<sequence>MKILIVEDEGMLAVTLKRLLRSNDLTDVEKAGTVEEARRILTETPIDFVMTDFNLPDGNGAQVIRFAKERISDIKTLCMSGREENESAALEAGASAFLAKPFTSDEFFGALARIGVI</sequence>
<gene>
    <name evidence="4" type="ORF">A3C72_01575</name>
</gene>
<dbReference type="SMART" id="SM00448">
    <property type="entry name" value="REC"/>
    <property type="match status" value="1"/>
</dbReference>
<feature type="modified residue" description="4-aspartylphosphate" evidence="2">
    <location>
        <position position="52"/>
    </location>
</feature>
<dbReference type="InterPro" id="IPR050595">
    <property type="entry name" value="Bact_response_regulator"/>
</dbReference>
<keyword evidence="1 2" id="KW-0597">Phosphoprotein</keyword>
<dbReference type="AlphaFoldDB" id="A0A1G2MLQ8"/>
<evidence type="ECO:0000313" key="5">
    <source>
        <dbReference type="Proteomes" id="UP000177130"/>
    </source>
</evidence>
<dbReference type="STRING" id="1802306.A3C72_01575"/>
<reference evidence="4 5" key="1">
    <citation type="journal article" date="2016" name="Nat. Commun.">
        <title>Thousands of microbial genomes shed light on interconnected biogeochemical processes in an aquifer system.</title>
        <authorList>
            <person name="Anantharaman K."/>
            <person name="Brown C.T."/>
            <person name="Hug L.A."/>
            <person name="Sharon I."/>
            <person name="Castelle C.J."/>
            <person name="Probst A.J."/>
            <person name="Thomas B.C."/>
            <person name="Singh A."/>
            <person name="Wilkins M.J."/>
            <person name="Karaoz U."/>
            <person name="Brodie E.L."/>
            <person name="Williams K.H."/>
            <person name="Hubbard S.S."/>
            <person name="Banfield J.F."/>
        </authorList>
    </citation>
    <scope>NUCLEOTIDE SEQUENCE [LARGE SCALE GENOMIC DNA]</scope>
</reference>
<evidence type="ECO:0000259" key="3">
    <source>
        <dbReference type="PROSITE" id="PS50110"/>
    </source>
</evidence>
<organism evidence="4 5">
    <name type="scientific">Candidatus Taylorbacteria bacterium RIFCSPHIGHO2_02_FULL_43_32b</name>
    <dbReference type="NCBI Taxonomy" id="1802306"/>
    <lineage>
        <taxon>Bacteria</taxon>
        <taxon>Candidatus Tayloriibacteriota</taxon>
    </lineage>
</organism>
<dbReference type="InterPro" id="IPR001789">
    <property type="entry name" value="Sig_transdc_resp-reg_receiver"/>
</dbReference>
<dbReference type="PROSITE" id="PS50110">
    <property type="entry name" value="RESPONSE_REGULATORY"/>
    <property type="match status" value="1"/>
</dbReference>
<dbReference type="InterPro" id="IPR011006">
    <property type="entry name" value="CheY-like_superfamily"/>
</dbReference>
<protein>
    <recommendedName>
        <fullName evidence="3">Response regulatory domain-containing protein</fullName>
    </recommendedName>
</protein>